<dbReference type="Gene3D" id="3.90.190.20">
    <property type="entry name" value="Mur ligase, C-terminal domain"/>
    <property type="match status" value="1"/>
</dbReference>
<dbReference type="Pfam" id="PF02875">
    <property type="entry name" value="Mur_ligase_C"/>
    <property type="match status" value="1"/>
</dbReference>
<dbReference type="NCBIfam" id="NF001126">
    <property type="entry name" value="PRK00139.1-4"/>
    <property type="match status" value="1"/>
</dbReference>
<keyword evidence="2" id="KW-0547">Nucleotide-binding</keyword>
<keyword evidence="2" id="KW-0067">ATP-binding</keyword>
<evidence type="ECO:0000313" key="6">
    <source>
        <dbReference type="EMBL" id="RMW99624.1"/>
    </source>
</evidence>
<dbReference type="SUPFAM" id="SSF53244">
    <property type="entry name" value="MurD-like peptide ligases, peptide-binding domain"/>
    <property type="match status" value="1"/>
</dbReference>
<feature type="binding site" evidence="2">
    <location>
        <position position="196"/>
    </location>
    <ligand>
        <name>UDP-N-acetyl-alpha-D-muramoyl-L-alanyl-D-glutamate</name>
        <dbReference type="ChEBI" id="CHEBI:83900"/>
    </ligand>
</feature>
<keyword evidence="2 3" id="KW-0961">Cell wall biogenesis/degradation</keyword>
<feature type="domain" description="Mur ligase C-terminal" evidence="4">
    <location>
        <begin position="359"/>
        <end position="491"/>
    </location>
</feature>
<feature type="modified residue" description="N6-carboxylysine" evidence="2">
    <location>
        <position position="228"/>
    </location>
</feature>
<comment type="subcellular location">
    <subcellularLocation>
        <location evidence="2 3">Cytoplasm</location>
    </subcellularLocation>
</comment>
<evidence type="ECO:0000259" key="4">
    <source>
        <dbReference type="Pfam" id="PF02875"/>
    </source>
</evidence>
<feature type="binding site" evidence="2">
    <location>
        <position position="188"/>
    </location>
    <ligand>
        <name>UDP-N-acetyl-alpha-D-muramoyl-L-alanyl-D-glutamate</name>
        <dbReference type="ChEBI" id="CHEBI:83900"/>
    </ligand>
</feature>
<dbReference type="InterPro" id="IPR005761">
    <property type="entry name" value="UDP-N-AcMur-Glu-dNH2Pim_ligase"/>
</dbReference>
<evidence type="ECO:0000259" key="5">
    <source>
        <dbReference type="Pfam" id="PF08245"/>
    </source>
</evidence>
<dbReference type="InterPro" id="IPR013221">
    <property type="entry name" value="Mur_ligase_cen"/>
</dbReference>
<name>A0A3M6Q9X1_9BURK</name>
<dbReference type="GO" id="GO:0000287">
    <property type="term" value="F:magnesium ion binding"/>
    <property type="evidence" value="ECO:0007669"/>
    <property type="project" value="UniProtKB-UniRule"/>
</dbReference>
<feature type="short sequence motif" description="Meso-diaminopimelate recognition motif" evidence="2">
    <location>
        <begin position="436"/>
        <end position="439"/>
    </location>
</feature>
<comment type="similarity">
    <text evidence="1 2">Belongs to the MurCDEF family. MurE subfamily.</text>
</comment>
<dbReference type="SUPFAM" id="SSF53623">
    <property type="entry name" value="MurD-like peptide ligases, catalytic domain"/>
    <property type="match status" value="1"/>
</dbReference>
<feature type="domain" description="Mur ligase central" evidence="5">
    <location>
        <begin position="117"/>
        <end position="336"/>
    </location>
</feature>
<dbReference type="InterPro" id="IPR036615">
    <property type="entry name" value="Mur_ligase_C_dom_sf"/>
</dbReference>
<evidence type="ECO:0000256" key="1">
    <source>
        <dbReference type="ARBA" id="ARBA00005898"/>
    </source>
</evidence>
<dbReference type="SUPFAM" id="SSF63418">
    <property type="entry name" value="MurE/MurF N-terminal domain"/>
    <property type="match status" value="1"/>
</dbReference>
<dbReference type="GO" id="GO:0005737">
    <property type="term" value="C:cytoplasm"/>
    <property type="evidence" value="ECO:0007669"/>
    <property type="project" value="UniProtKB-SubCell"/>
</dbReference>
<dbReference type="GO" id="GO:0051301">
    <property type="term" value="P:cell division"/>
    <property type="evidence" value="ECO:0007669"/>
    <property type="project" value="UniProtKB-KW"/>
</dbReference>
<dbReference type="PANTHER" id="PTHR23135">
    <property type="entry name" value="MUR LIGASE FAMILY MEMBER"/>
    <property type="match status" value="1"/>
</dbReference>
<evidence type="ECO:0000256" key="2">
    <source>
        <dbReference type="HAMAP-Rule" id="MF_00208"/>
    </source>
</evidence>
<dbReference type="EMBL" id="RDQM01000004">
    <property type="protein sequence ID" value="RMW99624.1"/>
    <property type="molecule type" value="Genomic_DNA"/>
</dbReference>
<feature type="binding site" evidence="2">
    <location>
        <begin position="119"/>
        <end position="125"/>
    </location>
    <ligand>
        <name>ATP</name>
        <dbReference type="ChEBI" id="CHEBI:30616"/>
    </ligand>
</feature>
<dbReference type="HAMAP" id="MF_00208">
    <property type="entry name" value="MurE"/>
    <property type="match status" value="1"/>
</dbReference>
<dbReference type="NCBIfam" id="TIGR01085">
    <property type="entry name" value="murE"/>
    <property type="match status" value="1"/>
</dbReference>
<feature type="binding site" evidence="2">
    <location>
        <begin position="436"/>
        <end position="439"/>
    </location>
    <ligand>
        <name>meso-2,6-diaminopimelate</name>
        <dbReference type="ChEBI" id="CHEBI:57791"/>
    </ligand>
</feature>
<keyword evidence="2" id="KW-0460">Magnesium</keyword>
<dbReference type="Gene3D" id="3.40.1190.10">
    <property type="entry name" value="Mur-like, catalytic domain"/>
    <property type="match status" value="1"/>
</dbReference>
<comment type="caution">
    <text evidence="2">Lacks conserved residue(s) required for the propagation of feature annotation.</text>
</comment>
<protein>
    <recommendedName>
        <fullName evidence="2">UDP-N-acetylmuramoyl-L-alanyl-D-glutamate--2,6-diaminopimelate ligase</fullName>
        <ecNumber evidence="2">6.3.2.13</ecNumber>
    </recommendedName>
    <alternativeName>
        <fullName evidence="2">Meso-A2pm-adding enzyme</fullName>
    </alternativeName>
    <alternativeName>
        <fullName evidence="2">Meso-diaminopimelate-adding enzyme</fullName>
    </alternativeName>
    <alternativeName>
        <fullName evidence="2">UDP-MurNAc-L-Ala-D-Glu:meso-diaminopimelate ligase</fullName>
    </alternativeName>
    <alternativeName>
        <fullName evidence="2">UDP-MurNAc-tripeptide synthetase</fullName>
    </alternativeName>
    <alternativeName>
        <fullName evidence="2">UDP-N-acetylmuramyl-tripeptide synthetase</fullName>
    </alternativeName>
</protein>
<dbReference type="InterPro" id="IPR036565">
    <property type="entry name" value="Mur-like_cat_sf"/>
</dbReference>
<evidence type="ECO:0000313" key="7">
    <source>
        <dbReference type="Proteomes" id="UP000267521"/>
    </source>
</evidence>
<feature type="binding site" evidence="2">
    <location>
        <position position="489"/>
    </location>
    <ligand>
        <name>meso-2,6-diaminopimelate</name>
        <dbReference type="ChEBI" id="CHEBI:57791"/>
    </ligand>
</feature>
<dbReference type="Proteomes" id="UP000267521">
    <property type="component" value="Unassembled WGS sequence"/>
</dbReference>
<keyword evidence="2 6" id="KW-0436">Ligase</keyword>
<dbReference type="RefSeq" id="WP_122237834.1">
    <property type="nucleotide sequence ID" value="NZ_RDQM01000004.1"/>
</dbReference>
<reference evidence="6 7" key="1">
    <citation type="submission" date="2018-10" db="EMBL/GenBank/DDBJ databases">
        <title>Comamonadaceae CDC group NO-1 genome sequencing and assembly.</title>
        <authorList>
            <person name="Bernier A.-M."/>
            <person name="Bernard K."/>
        </authorList>
    </citation>
    <scope>NUCLEOTIDE SEQUENCE [LARGE SCALE GENOMIC DNA]</scope>
    <source>
        <strain evidence="6 7">NML970147</strain>
    </source>
</reference>
<proteinExistence type="inferred from homology"/>
<keyword evidence="2 3" id="KW-0131">Cell cycle</keyword>
<dbReference type="InterPro" id="IPR004101">
    <property type="entry name" value="Mur_ligase_C"/>
</dbReference>
<accession>A0A3M6Q9X1</accession>
<dbReference type="GO" id="GO:0005524">
    <property type="term" value="F:ATP binding"/>
    <property type="evidence" value="ECO:0007669"/>
    <property type="project" value="UniProtKB-UniRule"/>
</dbReference>
<organism evidence="6 7">
    <name type="scientific">Allofranklinella schreckenbergeri</name>
    <dbReference type="NCBI Taxonomy" id="1076744"/>
    <lineage>
        <taxon>Bacteria</taxon>
        <taxon>Pseudomonadati</taxon>
        <taxon>Pseudomonadota</taxon>
        <taxon>Betaproteobacteria</taxon>
        <taxon>Burkholderiales</taxon>
        <taxon>Comamonadaceae</taxon>
        <taxon>Allofranklinella</taxon>
    </lineage>
</organism>
<dbReference type="GO" id="GO:0008765">
    <property type="term" value="F:UDP-N-acetylmuramoylalanyl-D-glutamate-2,6-diaminopimelate ligase activity"/>
    <property type="evidence" value="ECO:0007669"/>
    <property type="project" value="UniProtKB-UniRule"/>
</dbReference>
<comment type="caution">
    <text evidence="6">The sequence shown here is derived from an EMBL/GenBank/DDBJ whole genome shotgun (WGS) entry which is preliminary data.</text>
</comment>
<dbReference type="EC" id="6.3.2.13" evidence="2"/>
<comment type="PTM">
    <text evidence="2">Carboxylation is probably crucial for Mg(2+) binding and, consequently, for the gamma-phosphate positioning of ATP.</text>
</comment>
<feature type="binding site" evidence="2">
    <location>
        <position position="493"/>
    </location>
    <ligand>
        <name>meso-2,6-diaminopimelate</name>
        <dbReference type="ChEBI" id="CHEBI:57791"/>
    </ligand>
</feature>
<dbReference type="AlphaFoldDB" id="A0A3M6Q9X1"/>
<sequence>MSVLQRLDTPEQAVAWLRQRVHAGARLHSDSRLLQSGDVFLAWPGFAQDGRKHVVAALRSGASAVLAEACDADSAAWSRETKARHSLALCEGLQRMAGEIAALWWGQPSAQMDVLAVTGTNGKTTLAWWLAHASGSAEAPCGYIGTLGVGIPPMVAETGMTSPDALRLQWELSCLRKQGATACALEASSIGLEQGRLNGTRIPVAVFTNLTQDHLDYHGTMQAYGRAKQRLFEWPDLQVAVVNAQDAYGVKLRALASARTGLDVWDYAVAAESLPVARARLMGVDVQFGDGSAIFEVQEYPHSAPDEQTSPVQSLRMRAGVTGLYNVQNVLALLCVLRARGVALAQAAAWCANLPAVPGRMQIVPAQPTQPLVVVDYAHTPDALRAALQALRPVAQQRGGQLNVVFGCGGDRDPGKRPLMAMAAAQGADALWITSDNPRREHPAAIIAQVLTGLTLAQRQAAHILEDRRQAIAQAVTQANACDVVLIAGKGHEDYQEVKGVKHPFSDMQEAQQALGLRSAAQKVRGA</sequence>
<feature type="binding site" evidence="2">
    <location>
        <position position="194"/>
    </location>
    <ligand>
        <name>UDP-N-acetyl-alpha-D-muramoyl-L-alanyl-D-glutamate</name>
        <dbReference type="ChEBI" id="CHEBI:83900"/>
    </ligand>
</feature>
<dbReference type="GO" id="GO:0008360">
    <property type="term" value="P:regulation of cell shape"/>
    <property type="evidence" value="ECO:0007669"/>
    <property type="project" value="UniProtKB-KW"/>
</dbReference>
<keyword evidence="2 3" id="KW-0573">Peptidoglycan synthesis</keyword>
<dbReference type="GO" id="GO:0071555">
    <property type="term" value="P:cell wall organization"/>
    <property type="evidence" value="ECO:0007669"/>
    <property type="project" value="UniProtKB-KW"/>
</dbReference>
<keyword evidence="2 3" id="KW-0133">Cell shape</keyword>
<dbReference type="Pfam" id="PF08245">
    <property type="entry name" value="Mur_ligase_M"/>
    <property type="match status" value="1"/>
</dbReference>
<keyword evidence="2" id="KW-0963">Cytoplasm</keyword>
<comment type="function">
    <text evidence="2">Catalyzes the addition of meso-diaminopimelic acid to the nucleotide precursor UDP-N-acetylmuramoyl-L-alanyl-D-glutamate (UMAG) in the biosynthesis of bacterial cell-wall peptidoglycan.</text>
</comment>
<comment type="catalytic activity">
    <reaction evidence="2">
        <text>UDP-N-acetyl-alpha-D-muramoyl-L-alanyl-D-glutamate + meso-2,6-diaminopimelate + ATP = UDP-N-acetyl-alpha-D-muramoyl-L-alanyl-gamma-D-glutamyl-meso-2,6-diaminopimelate + ADP + phosphate + H(+)</text>
        <dbReference type="Rhea" id="RHEA:23676"/>
        <dbReference type="ChEBI" id="CHEBI:15378"/>
        <dbReference type="ChEBI" id="CHEBI:30616"/>
        <dbReference type="ChEBI" id="CHEBI:43474"/>
        <dbReference type="ChEBI" id="CHEBI:57791"/>
        <dbReference type="ChEBI" id="CHEBI:83900"/>
        <dbReference type="ChEBI" id="CHEBI:83905"/>
        <dbReference type="ChEBI" id="CHEBI:456216"/>
        <dbReference type="EC" id="6.3.2.13"/>
    </reaction>
</comment>
<dbReference type="InterPro" id="IPR035911">
    <property type="entry name" value="MurE/MurF_N"/>
</dbReference>
<dbReference type="GO" id="GO:0009252">
    <property type="term" value="P:peptidoglycan biosynthetic process"/>
    <property type="evidence" value="ECO:0007669"/>
    <property type="project" value="UniProtKB-UniRule"/>
</dbReference>
<feature type="binding site" evidence="2">
    <location>
        <position position="412"/>
    </location>
    <ligand>
        <name>meso-2,6-diaminopimelate</name>
        <dbReference type="ChEBI" id="CHEBI:57791"/>
    </ligand>
</feature>
<evidence type="ECO:0000256" key="3">
    <source>
        <dbReference type="RuleBase" id="RU004135"/>
    </source>
</evidence>
<comment type="cofactor">
    <cofactor evidence="2">
        <name>Mg(2+)</name>
        <dbReference type="ChEBI" id="CHEBI:18420"/>
    </cofactor>
</comment>
<keyword evidence="2 3" id="KW-0132">Cell division</keyword>
<gene>
    <name evidence="2" type="primary">murE</name>
    <name evidence="6" type="ORF">EBQ26_04590</name>
</gene>
<dbReference type="UniPathway" id="UPA00219"/>
<dbReference type="Gene3D" id="3.40.1390.10">
    <property type="entry name" value="MurE/MurF, N-terminal domain"/>
    <property type="match status" value="1"/>
</dbReference>
<feature type="binding site" evidence="2">
    <location>
        <position position="31"/>
    </location>
    <ligand>
        <name>UDP-N-acetyl-alpha-D-muramoyl-L-alanyl-D-glutamate</name>
        <dbReference type="ChEBI" id="CHEBI:83900"/>
    </ligand>
</feature>
<dbReference type="PANTHER" id="PTHR23135:SF4">
    <property type="entry name" value="UDP-N-ACETYLMURAMOYL-L-ALANYL-D-GLUTAMATE--2,6-DIAMINOPIMELATE LIGASE MURE HOMOLOG, CHLOROPLASTIC"/>
    <property type="match status" value="1"/>
</dbReference>
<comment type="pathway">
    <text evidence="2 3">Cell wall biogenesis; peptidoglycan biosynthesis.</text>
</comment>